<dbReference type="SUPFAM" id="SSF53300">
    <property type="entry name" value="vWA-like"/>
    <property type="match status" value="1"/>
</dbReference>
<comment type="similarity">
    <text evidence="1">Belongs to the SEC23/SEC24 family. SEC23 subfamily.</text>
</comment>
<sequence length="537" mass="60323">MVRVHDLGYPECSRIVVLSRRSRALCISAQATRHQSSQNKLFCYHCLNVNSQPQQSKKYSFRDRQLQGIALKRSTGVAISAAVGLLEGCTVNTGSWILVFTSGPATVGPGIVVDADLGASIRTHRDISSGHAPHYNKSFTFYKKVAISCFLICFACSLDQVGAAELREAVENSGGFLMLGESFKSDKFRKCLRHIFSRDVEGNVKMYFDVTIEVGTSRDVKICWALGPLVSFRTMKGSVSEYEIGKGGTTKWKMGTLTNKTYIAFFFQVCDEPKPQSGSVFFVQFITRYHDGNIDIRKRVITGARRWVVNDLPEIAAGFDQEAAASVVARFGNGRLKSHCSENVRSWLDKILIRFASKFGDYVKEDPDSIRLASNFSLFPQLMYYLRRSQFVNVVNSTPDRGSVKFHRHDPTYPFPVLICWPPIPDLLDVRSVTPDTIFLFECSVTPDTILLFDSNCHVWRKLGYDKNPNHEILRKLKEAPEIDAEQLIAERVPLPMFGKCDQHSSQAGFPLAKLNPSIIHTTMYNNSDVIFTDDVS</sequence>
<evidence type="ECO:0000259" key="3">
    <source>
        <dbReference type="Pfam" id="PF04815"/>
    </source>
</evidence>
<dbReference type="InterPro" id="IPR006900">
    <property type="entry name" value="Sec23/24_helical_dom"/>
</dbReference>
<dbReference type="GO" id="GO:0070971">
    <property type="term" value="C:endoplasmic reticulum exit site"/>
    <property type="evidence" value="ECO:0007669"/>
    <property type="project" value="TreeGrafter"/>
</dbReference>
<accession>A0AAN8VH78</accession>
<dbReference type="InterPro" id="IPR037364">
    <property type="entry name" value="Sec23"/>
</dbReference>
<evidence type="ECO:0000313" key="5">
    <source>
        <dbReference type="EMBL" id="KAK6929871.1"/>
    </source>
</evidence>
<keyword evidence="1" id="KW-0472">Membrane</keyword>
<proteinExistence type="inferred from homology"/>
<keyword evidence="1" id="KW-0813">Transport</keyword>
<name>A0AAN8VH78_9MAGN</name>
<organism evidence="5 6">
    <name type="scientific">Dillenia turbinata</name>
    <dbReference type="NCBI Taxonomy" id="194707"/>
    <lineage>
        <taxon>Eukaryota</taxon>
        <taxon>Viridiplantae</taxon>
        <taxon>Streptophyta</taxon>
        <taxon>Embryophyta</taxon>
        <taxon>Tracheophyta</taxon>
        <taxon>Spermatophyta</taxon>
        <taxon>Magnoliopsida</taxon>
        <taxon>eudicotyledons</taxon>
        <taxon>Gunneridae</taxon>
        <taxon>Pentapetalae</taxon>
        <taxon>Dilleniales</taxon>
        <taxon>Dilleniaceae</taxon>
        <taxon>Dillenia</taxon>
    </lineage>
</organism>
<keyword evidence="1" id="KW-0963">Cytoplasm</keyword>
<dbReference type="SUPFAM" id="SSF81811">
    <property type="entry name" value="Helical domain of Sec23/24"/>
    <property type="match status" value="1"/>
</dbReference>
<keyword evidence="1" id="KW-0931">ER-Golgi transport</keyword>
<dbReference type="Gene3D" id="2.60.40.1670">
    <property type="entry name" value="beta-sandwich domain of Sec23/24"/>
    <property type="match status" value="1"/>
</dbReference>
<dbReference type="Pfam" id="PF04815">
    <property type="entry name" value="Sec23_helical"/>
    <property type="match status" value="1"/>
</dbReference>
<dbReference type="SUPFAM" id="SSF81995">
    <property type="entry name" value="beta-sandwich domain of Sec23/24"/>
    <property type="match status" value="1"/>
</dbReference>
<evidence type="ECO:0000313" key="6">
    <source>
        <dbReference type="Proteomes" id="UP001370490"/>
    </source>
</evidence>
<dbReference type="PANTHER" id="PTHR11141">
    <property type="entry name" value="PROTEIN TRANSPORT PROTEIN SEC23"/>
    <property type="match status" value="1"/>
</dbReference>
<keyword evidence="1" id="KW-0653">Protein transport</keyword>
<dbReference type="InterPro" id="IPR006896">
    <property type="entry name" value="Sec23/24_trunk_dom"/>
</dbReference>
<feature type="domain" description="Sec23/Sec24 trunk" evidence="2">
    <location>
        <begin position="72"/>
        <end position="199"/>
    </location>
</feature>
<dbReference type="Pfam" id="PF04811">
    <property type="entry name" value="Sec23_trunk"/>
    <property type="match status" value="1"/>
</dbReference>
<dbReference type="EMBL" id="JBAMMX010000012">
    <property type="protein sequence ID" value="KAK6929871.1"/>
    <property type="molecule type" value="Genomic_DNA"/>
</dbReference>
<feature type="domain" description="Sec23/Sec24 beta-sandwich" evidence="4">
    <location>
        <begin position="208"/>
        <end position="308"/>
    </location>
</feature>
<dbReference type="Pfam" id="PF08033">
    <property type="entry name" value="Sec23_BS"/>
    <property type="match status" value="1"/>
</dbReference>
<dbReference type="Gene3D" id="1.20.120.730">
    <property type="entry name" value="Sec23/Sec24 helical domain"/>
    <property type="match status" value="1"/>
</dbReference>
<dbReference type="InterPro" id="IPR012990">
    <property type="entry name" value="Beta-sandwich_Sec23_24"/>
</dbReference>
<dbReference type="GO" id="GO:0006886">
    <property type="term" value="P:intracellular protein transport"/>
    <property type="evidence" value="ECO:0007669"/>
    <property type="project" value="InterPro"/>
</dbReference>
<dbReference type="GO" id="GO:0005789">
    <property type="term" value="C:endoplasmic reticulum membrane"/>
    <property type="evidence" value="ECO:0007669"/>
    <property type="project" value="UniProtKB-SubCell"/>
</dbReference>
<protein>
    <recommendedName>
        <fullName evidence="1">Protein transport protein SEC23</fullName>
    </recommendedName>
</protein>
<dbReference type="InterPro" id="IPR036180">
    <property type="entry name" value="Gelsolin-like_dom_sf"/>
</dbReference>
<evidence type="ECO:0000259" key="4">
    <source>
        <dbReference type="Pfam" id="PF08033"/>
    </source>
</evidence>
<dbReference type="SUPFAM" id="SSF82754">
    <property type="entry name" value="C-terminal, gelsolin-like domain of Sec23/24"/>
    <property type="match status" value="1"/>
</dbReference>
<dbReference type="InterPro" id="IPR029006">
    <property type="entry name" value="ADF-H/Gelsolin-like_dom_sf"/>
</dbReference>
<dbReference type="GO" id="GO:0046872">
    <property type="term" value="F:metal ion binding"/>
    <property type="evidence" value="ECO:0007669"/>
    <property type="project" value="UniProtKB-KW"/>
</dbReference>
<reference evidence="5 6" key="1">
    <citation type="submission" date="2023-12" db="EMBL/GenBank/DDBJ databases">
        <title>A high-quality genome assembly for Dillenia turbinata (Dilleniales).</title>
        <authorList>
            <person name="Chanderbali A."/>
        </authorList>
    </citation>
    <scope>NUCLEOTIDE SEQUENCE [LARGE SCALE GENOMIC DNA]</scope>
    <source>
        <strain evidence="5">LSX21</strain>
        <tissue evidence="5">Leaf</tissue>
    </source>
</reference>
<dbReference type="Proteomes" id="UP001370490">
    <property type="component" value="Unassembled WGS sequence"/>
</dbReference>
<feature type="domain" description="Sec23/Sec24 helical" evidence="3">
    <location>
        <begin position="320"/>
        <end position="404"/>
    </location>
</feature>
<comment type="caution">
    <text evidence="5">The sequence shown here is derived from an EMBL/GenBank/DDBJ whole genome shotgun (WGS) entry which is preliminary data.</text>
</comment>
<keyword evidence="6" id="KW-1185">Reference proteome</keyword>
<evidence type="ECO:0000259" key="2">
    <source>
        <dbReference type="Pfam" id="PF04811"/>
    </source>
</evidence>
<keyword evidence="1" id="KW-0479">Metal-binding</keyword>
<evidence type="ECO:0000256" key="1">
    <source>
        <dbReference type="RuleBase" id="RU365030"/>
    </source>
</evidence>
<dbReference type="Gene3D" id="3.40.20.10">
    <property type="entry name" value="Severin"/>
    <property type="match status" value="1"/>
</dbReference>
<dbReference type="GO" id="GO:0005096">
    <property type="term" value="F:GTPase activator activity"/>
    <property type="evidence" value="ECO:0007669"/>
    <property type="project" value="TreeGrafter"/>
</dbReference>
<comment type="function">
    <text evidence="1">Component of the coat protein complex II (COPII) which promotes the formation of transport vesicles from the endoplasmic reticulum (ER). The coat has two main functions, the physical deformation of the endoplasmic reticulum membrane into vesicles and the selection of cargo molecules.</text>
</comment>
<dbReference type="GO" id="GO:0030127">
    <property type="term" value="C:COPII vesicle coat"/>
    <property type="evidence" value="ECO:0007669"/>
    <property type="project" value="InterPro"/>
</dbReference>
<dbReference type="InterPro" id="IPR036175">
    <property type="entry name" value="Sec23/24_helical_dom_sf"/>
</dbReference>
<dbReference type="Gene3D" id="3.40.50.410">
    <property type="entry name" value="von Willebrand factor, type A domain"/>
    <property type="match status" value="1"/>
</dbReference>
<gene>
    <name evidence="5" type="ORF">RJ641_003965</name>
</gene>
<dbReference type="AlphaFoldDB" id="A0AAN8VH78"/>
<keyword evidence="1" id="KW-0862">Zinc</keyword>
<dbReference type="GO" id="GO:0090110">
    <property type="term" value="P:COPII-coated vesicle cargo loading"/>
    <property type="evidence" value="ECO:0007669"/>
    <property type="project" value="TreeGrafter"/>
</dbReference>
<comment type="subcellular location">
    <subcellularLocation>
        <location evidence="1">Cytoplasmic vesicle</location>
        <location evidence="1">COPII-coated vesicle membrane</location>
        <topology evidence="1">Peripheral membrane protein</topology>
        <orientation evidence="1">Cytoplasmic side</orientation>
    </subcellularLocation>
    <subcellularLocation>
        <location evidence="1">Endoplasmic reticulum membrane</location>
        <topology evidence="1">Peripheral membrane protein</topology>
        <orientation evidence="1">Cytoplasmic side</orientation>
    </subcellularLocation>
</comment>
<dbReference type="PANTHER" id="PTHR11141:SF22">
    <property type="entry name" value="PROTEIN TRANSPORT PROTEIN SEC23 G"/>
    <property type="match status" value="1"/>
</dbReference>
<keyword evidence="1" id="KW-0968">Cytoplasmic vesicle</keyword>
<dbReference type="InterPro" id="IPR036465">
    <property type="entry name" value="vWFA_dom_sf"/>
</dbReference>
<keyword evidence="1" id="KW-0256">Endoplasmic reticulum</keyword>